<evidence type="ECO:0000313" key="2">
    <source>
        <dbReference type="EMBL" id="CBK42730.1"/>
    </source>
</evidence>
<name>D8PHJ3_9BACT</name>
<organism evidence="2 3">
    <name type="scientific">Nitrospira defluvii</name>
    <dbReference type="NCBI Taxonomy" id="330214"/>
    <lineage>
        <taxon>Bacteria</taxon>
        <taxon>Pseudomonadati</taxon>
        <taxon>Nitrospirota</taxon>
        <taxon>Nitrospiria</taxon>
        <taxon>Nitrospirales</taxon>
        <taxon>Nitrospiraceae</taxon>
        <taxon>Nitrospira</taxon>
    </lineage>
</organism>
<dbReference type="HOGENOM" id="CLU_3041535_0_0_0"/>
<dbReference type="EMBL" id="FP929003">
    <property type="protein sequence ID" value="CBK42730.1"/>
    <property type="molecule type" value="Genomic_DNA"/>
</dbReference>
<dbReference type="Proteomes" id="UP000001660">
    <property type="component" value="Chromosome"/>
</dbReference>
<protein>
    <recommendedName>
        <fullName evidence="4">1-acyl-sn-glycerol-3-phosphate acyltransferase</fullName>
    </recommendedName>
</protein>
<keyword evidence="3" id="KW-1185">Reference proteome</keyword>
<dbReference type="KEGG" id="nde:NIDE3034"/>
<proteinExistence type="predicted"/>
<reference evidence="2 3" key="1">
    <citation type="journal article" date="2010" name="Proc. Natl. Acad. Sci. U.S.A.">
        <title>A Nitrospira metagenome illuminates the physiology and evolution of globally important nitrite-oxidizing bacteria.</title>
        <authorList>
            <person name="Lucker S."/>
            <person name="Wagner M."/>
            <person name="Maixner F."/>
            <person name="Pelletier E."/>
            <person name="Koch H."/>
            <person name="Vacherie B."/>
            <person name="Rattei T."/>
            <person name="Sinninghe Damste J."/>
            <person name="Spieck E."/>
            <person name="Le Paslier D."/>
            <person name="Daims H."/>
        </authorList>
    </citation>
    <scope>NUCLEOTIDE SEQUENCE [LARGE SCALE GENOMIC DNA]</scope>
</reference>
<gene>
    <name evidence="2" type="ORF">NIDE3034</name>
</gene>
<sequence length="54" mass="6098">MPYPFSRGLFLLGPPISVPHDASADDLERFRRELEETLNRMTIEADEAVLRAGP</sequence>
<dbReference type="eggNOG" id="COG2121">
    <property type="taxonomic scope" value="Bacteria"/>
</dbReference>
<evidence type="ECO:0008006" key="4">
    <source>
        <dbReference type="Google" id="ProtNLM"/>
    </source>
</evidence>
<accession>D8PHJ3</accession>
<evidence type="ECO:0000256" key="1">
    <source>
        <dbReference type="SAM" id="Coils"/>
    </source>
</evidence>
<keyword evidence="1" id="KW-0175">Coiled coil</keyword>
<evidence type="ECO:0000313" key="3">
    <source>
        <dbReference type="Proteomes" id="UP000001660"/>
    </source>
</evidence>
<feature type="coiled-coil region" evidence="1">
    <location>
        <begin position="20"/>
        <end position="51"/>
    </location>
</feature>
<dbReference type="AlphaFoldDB" id="D8PHJ3"/>